<dbReference type="AlphaFoldDB" id="A0A1S1J2C5"/>
<proteinExistence type="predicted"/>
<dbReference type="OrthoDB" id="1454071at2"/>
<sequence>MTLLQFIKSKLEEDSQVGDVARDSQRDADFKELKTDDERLEHLKRKLINVREAFKAFKSEFKSVKS</sequence>
<reference evidence="2" key="2">
    <citation type="submission" date="2016-09" db="EMBL/GenBank/DDBJ databases">
        <authorList>
            <person name="Capua I."/>
            <person name="De Benedictis P."/>
            <person name="Joannis T."/>
            <person name="Lombin L.H."/>
            <person name="Cattoli G."/>
        </authorList>
    </citation>
    <scope>NUCLEOTIDE SEQUENCE [LARGE SCALE GENOMIC DNA]</scope>
    <source>
        <strain evidence="2">MSU</strain>
    </source>
</reference>
<organism evidence="2 4">
    <name type="scientific">Flavobacterium tructae</name>
    <dbReference type="NCBI Taxonomy" id="1114873"/>
    <lineage>
        <taxon>Bacteria</taxon>
        <taxon>Pseudomonadati</taxon>
        <taxon>Bacteroidota</taxon>
        <taxon>Flavobacteriia</taxon>
        <taxon>Flavobacteriales</taxon>
        <taxon>Flavobacteriaceae</taxon>
        <taxon>Flavobacterium</taxon>
    </lineage>
</organism>
<dbReference type="EMBL" id="MIKE01000027">
    <property type="protein sequence ID" value="OHT43684.1"/>
    <property type="molecule type" value="Genomic_DNA"/>
</dbReference>
<dbReference type="EMBL" id="MUHG01000020">
    <property type="protein sequence ID" value="OXB18932.1"/>
    <property type="molecule type" value="Genomic_DNA"/>
</dbReference>
<keyword evidence="5" id="KW-1185">Reference proteome</keyword>
<dbReference type="Gene3D" id="1.10.150.260">
    <property type="entry name" value="YozE SAM-like"/>
    <property type="match status" value="1"/>
</dbReference>
<keyword evidence="1" id="KW-0175">Coiled coil</keyword>
<gene>
    <name evidence="3" type="ORF">B0A71_13875</name>
    <name evidence="2" type="ORF">BHE19_18105</name>
</gene>
<reference evidence="4" key="1">
    <citation type="submission" date="2016-09" db="EMBL/GenBank/DDBJ databases">
        <authorList>
            <person name="Chen S."/>
            <person name="Walker E."/>
        </authorList>
    </citation>
    <scope>NUCLEOTIDE SEQUENCE [LARGE SCALE GENOMIC DNA]</scope>
    <source>
        <strain evidence="4">MSU</strain>
    </source>
</reference>
<evidence type="ECO:0000313" key="4">
    <source>
        <dbReference type="Proteomes" id="UP000180252"/>
    </source>
</evidence>
<dbReference type="Proteomes" id="UP000180252">
    <property type="component" value="Unassembled WGS sequence"/>
</dbReference>
<name>A0A1S1J2C5_9FLAO</name>
<evidence type="ECO:0000313" key="3">
    <source>
        <dbReference type="EMBL" id="OXB18932.1"/>
    </source>
</evidence>
<dbReference type="Proteomes" id="UP000198319">
    <property type="component" value="Unassembled WGS sequence"/>
</dbReference>
<dbReference type="RefSeq" id="WP_070908630.1">
    <property type="nucleotide sequence ID" value="NZ_MIKE01000027.1"/>
</dbReference>
<comment type="caution">
    <text evidence="2">The sequence shown here is derived from an EMBL/GenBank/DDBJ whole genome shotgun (WGS) entry which is preliminary data.</text>
</comment>
<evidence type="ECO:0000313" key="2">
    <source>
        <dbReference type="EMBL" id="OHT43684.1"/>
    </source>
</evidence>
<accession>A0A1S1J2C5</accession>
<reference evidence="3 5" key="3">
    <citation type="submission" date="2016-11" db="EMBL/GenBank/DDBJ databases">
        <title>Whole genomes of Flavobacteriaceae.</title>
        <authorList>
            <person name="Stine C."/>
            <person name="Li C."/>
            <person name="Tadesse D."/>
        </authorList>
    </citation>
    <scope>NUCLEOTIDE SEQUENCE [LARGE SCALE GENOMIC DNA]</scope>
    <source>
        <strain evidence="3 5">ATCC BAA-2541</strain>
    </source>
</reference>
<feature type="coiled-coil region" evidence="1">
    <location>
        <begin position="33"/>
        <end position="60"/>
    </location>
</feature>
<evidence type="ECO:0000313" key="5">
    <source>
        <dbReference type="Proteomes" id="UP000198319"/>
    </source>
</evidence>
<protein>
    <submittedName>
        <fullName evidence="2">Uncharacterized protein</fullName>
    </submittedName>
</protein>
<dbReference type="InterPro" id="IPR036806">
    <property type="entry name" value="YozE_SAM-like_sf"/>
</dbReference>
<dbReference type="STRING" id="1278819.BHE19_18105"/>
<evidence type="ECO:0000256" key="1">
    <source>
        <dbReference type="SAM" id="Coils"/>
    </source>
</evidence>